<evidence type="ECO:0000256" key="3">
    <source>
        <dbReference type="ARBA" id="ARBA00023002"/>
    </source>
</evidence>
<feature type="binding site" evidence="5">
    <location>
        <begin position="51"/>
        <end position="52"/>
    </location>
    <ligand>
        <name>FAD</name>
        <dbReference type="ChEBI" id="CHEBI:57692"/>
    </ligand>
</feature>
<evidence type="ECO:0000256" key="6">
    <source>
        <dbReference type="RuleBase" id="RU362067"/>
    </source>
</evidence>
<dbReference type="Proteomes" id="UP000077671">
    <property type="component" value="Unassembled WGS sequence"/>
</dbReference>
<evidence type="ECO:0000313" key="9">
    <source>
        <dbReference type="Proteomes" id="UP000077671"/>
    </source>
</evidence>
<evidence type="ECO:0000313" key="8">
    <source>
        <dbReference type="EMBL" id="KAE8252797.1"/>
    </source>
</evidence>
<dbReference type="PRINTS" id="PR00757">
    <property type="entry name" value="AMINEOXDASEF"/>
</dbReference>
<comment type="similarity">
    <text evidence="2 6">Belongs to the flavin monoamine oxidase family.</text>
</comment>
<evidence type="ECO:0000256" key="1">
    <source>
        <dbReference type="ARBA" id="ARBA00001974"/>
    </source>
</evidence>
<dbReference type="GO" id="GO:0097621">
    <property type="term" value="F:monoamine oxidase activity"/>
    <property type="evidence" value="ECO:0007669"/>
    <property type="project" value="UniProtKB-EC"/>
</dbReference>
<dbReference type="PANTHER" id="PTHR43563:SF14">
    <property type="entry name" value="AMINE OXIDASE"/>
    <property type="match status" value="1"/>
</dbReference>
<proteinExistence type="inferred from homology"/>
<sequence>MHFLKTIICLVAAVAGIRAATLDAIIIGGGFSGLSTAKTLAAAGKSYLVLEARSQTGGRVKNARLPGGGYTEVGGEFFGPTQDHSLALAKELGVALYPTYNTGKNVWYKNGYRGLSDAAGLFGSVIPAVDPISLVQLLSAQGDLDNMAKSINVAQPWNSSKAAEWDKKTLGSWLDSRGLTSAARAVLDTATTSIFSADASEISLLYAVAYIASSGNATTPGTFERLTSTGEGAQMFRVVGGTEILATKLADKLGNQNIALKSPVQTVKKTSKGQYSVILRNGTAFTSRTVVVAMSPPVAGRINYEPPLTTQREQLCNRMVMGSIGKVIATYKEPFWRKAGLSGQAVSGSGTTRTTFDQSLNDGSVYALMGFVEADEMKRLDSASVDQITSEVGQDLVNYFGPQARNVTSWTVFKWDLEEFSRGGPVAYAAPGVLTQLGPALATPVGNIFLRRYRERAVLGWIHERRFGIGRSGSAAGHRSTCLSEGFFSQPQSLEVQASLIIIRFHRSCCVLQTGSEF</sequence>
<dbReference type="Gene3D" id="3.50.50.60">
    <property type="entry name" value="FAD/NAD(P)-binding domain"/>
    <property type="match status" value="1"/>
</dbReference>
<reference evidence="8" key="2">
    <citation type="journal article" date="2019" name="IMA Fungus">
        <title>Genome sequencing and comparison of five Tilletia species to identify candidate genes for the detection of regulated species infecting wheat.</title>
        <authorList>
            <person name="Nguyen H.D.T."/>
            <person name="Sultana T."/>
            <person name="Kesanakurti P."/>
            <person name="Hambleton S."/>
        </authorList>
    </citation>
    <scope>NUCLEOTIDE SEQUENCE</scope>
    <source>
        <strain evidence="8">DAOMC 238032</strain>
    </source>
</reference>
<dbReference type="SUPFAM" id="SSF54373">
    <property type="entry name" value="FAD-linked reductases, C-terminal domain"/>
    <property type="match status" value="1"/>
</dbReference>
<dbReference type="InterPro" id="IPR050703">
    <property type="entry name" value="Flavin_MAO"/>
</dbReference>
<dbReference type="AlphaFoldDB" id="A0A177U3I8"/>
<evidence type="ECO:0000259" key="7">
    <source>
        <dbReference type="Pfam" id="PF01593"/>
    </source>
</evidence>
<keyword evidence="6" id="KW-0285">Flavoprotein</keyword>
<gene>
    <name evidence="8" type="ORF">A4X03_0g6074</name>
</gene>
<dbReference type="Pfam" id="PF01593">
    <property type="entry name" value="Amino_oxidase"/>
    <property type="match status" value="1"/>
</dbReference>
<evidence type="ECO:0000256" key="2">
    <source>
        <dbReference type="ARBA" id="ARBA00005995"/>
    </source>
</evidence>
<reference evidence="8" key="1">
    <citation type="submission" date="2016-04" db="EMBL/GenBank/DDBJ databases">
        <authorList>
            <person name="Nguyen H.D."/>
            <person name="Kesanakurti P."/>
            <person name="Cullis J."/>
            <person name="Levesque C.A."/>
            <person name="Hambleton S."/>
        </authorList>
    </citation>
    <scope>NUCLEOTIDE SEQUENCE</scope>
    <source>
        <strain evidence="8">DAOMC 238032</strain>
    </source>
</reference>
<organism evidence="8 9">
    <name type="scientific">Tilletia caries</name>
    <name type="common">wheat bunt fungus</name>
    <dbReference type="NCBI Taxonomy" id="13290"/>
    <lineage>
        <taxon>Eukaryota</taxon>
        <taxon>Fungi</taxon>
        <taxon>Dikarya</taxon>
        <taxon>Basidiomycota</taxon>
        <taxon>Ustilaginomycotina</taxon>
        <taxon>Exobasidiomycetes</taxon>
        <taxon>Tilletiales</taxon>
        <taxon>Tilletiaceae</taxon>
        <taxon>Tilletia</taxon>
    </lineage>
</organism>
<feature type="binding site" evidence="5">
    <location>
        <position position="371"/>
    </location>
    <ligand>
        <name>substrate</name>
    </ligand>
</feature>
<dbReference type="EC" id="1.4.3.-" evidence="6"/>
<evidence type="ECO:0000256" key="5">
    <source>
        <dbReference type="PIRSR" id="PIRSR601613-1"/>
    </source>
</evidence>
<evidence type="ECO:0000256" key="4">
    <source>
        <dbReference type="ARBA" id="ARBA00048448"/>
    </source>
</evidence>
<name>A0A177U3I8_9BASI</name>
<comment type="catalytic activity">
    <reaction evidence="4">
        <text>a secondary aliphatic amine + O2 + H2O = a primary amine + an aldehyde + H2O2</text>
        <dbReference type="Rhea" id="RHEA:26414"/>
        <dbReference type="ChEBI" id="CHEBI:15377"/>
        <dbReference type="ChEBI" id="CHEBI:15379"/>
        <dbReference type="ChEBI" id="CHEBI:16240"/>
        <dbReference type="ChEBI" id="CHEBI:17478"/>
        <dbReference type="ChEBI" id="CHEBI:58855"/>
        <dbReference type="ChEBI" id="CHEBI:65296"/>
        <dbReference type="EC" id="1.4.3.4"/>
    </reaction>
</comment>
<dbReference type="EMBL" id="LWDD02001082">
    <property type="protein sequence ID" value="KAE8252797.1"/>
    <property type="molecule type" value="Genomic_DNA"/>
</dbReference>
<dbReference type="SUPFAM" id="SSF51905">
    <property type="entry name" value="FAD/NAD(P)-binding domain"/>
    <property type="match status" value="1"/>
</dbReference>
<protein>
    <recommendedName>
        <fullName evidence="6">Amine oxidase</fullName>
        <ecNumber evidence="6">1.4.3.-</ecNumber>
    </recommendedName>
</protein>
<keyword evidence="6" id="KW-0274">FAD</keyword>
<dbReference type="InterPro" id="IPR036188">
    <property type="entry name" value="FAD/NAD-bd_sf"/>
</dbReference>
<comment type="caution">
    <text evidence="8">The sequence shown here is derived from an EMBL/GenBank/DDBJ whole genome shotgun (WGS) entry which is preliminary data.</text>
</comment>
<dbReference type="InterPro" id="IPR001613">
    <property type="entry name" value="Flavin_amine_oxidase"/>
</dbReference>
<feature type="binding site" evidence="5">
    <location>
        <position position="32"/>
    </location>
    <ligand>
        <name>FAD</name>
        <dbReference type="ChEBI" id="CHEBI:57692"/>
    </ligand>
</feature>
<keyword evidence="3 6" id="KW-0560">Oxidoreductase</keyword>
<dbReference type="PANTHER" id="PTHR43563">
    <property type="entry name" value="AMINE OXIDASE"/>
    <property type="match status" value="1"/>
</dbReference>
<dbReference type="Gene3D" id="1.10.405.10">
    <property type="entry name" value="Guanine Nucleotide Dissociation Inhibitor, domain 1"/>
    <property type="match status" value="1"/>
</dbReference>
<feature type="binding site" evidence="5">
    <location>
        <position position="264"/>
    </location>
    <ligand>
        <name>FAD</name>
        <dbReference type="ChEBI" id="CHEBI:57692"/>
    </ligand>
</feature>
<comment type="cofactor">
    <cofactor evidence="1 6">
        <name>FAD</name>
        <dbReference type="ChEBI" id="CHEBI:57692"/>
    </cofactor>
</comment>
<dbReference type="Gene3D" id="3.90.660.10">
    <property type="match status" value="1"/>
</dbReference>
<dbReference type="InterPro" id="IPR002937">
    <property type="entry name" value="Amino_oxidase"/>
</dbReference>
<accession>A0A177U3I8</accession>
<feature type="domain" description="Amine oxidase" evidence="7">
    <location>
        <begin position="31"/>
        <end position="450"/>
    </location>
</feature>